<dbReference type="FunFam" id="3.40.605.10:FF:000026">
    <property type="entry name" value="Aldehyde dehydrogenase, putative"/>
    <property type="match status" value="1"/>
</dbReference>
<sequence length="498" mass="54564">MSLFETIKLPNGKEYEQPLGLFINNEWVATEDTLETIDPATGKVITKLFIGNEKYVDDAVKAARAAFESPEWSGIPSSERGDYLFKISQIIKRDAELIASIECYDNGKPWDECIGGDIVEAYEVFKYYGGFADKLAGKVIEPSPDKLTYMRQEPLGVCGQIIPWNFPFMMLAWKVAPAIACGNTVVLKPSEVTPLTAAYFGKVILEAGLPKGVVNIVQGYGKDVGNAISIHKGVDKVAFTGSTATGKLIMKNAAESNLKNVTLECGGKSPYIIFDDANIDQAAKWGWYGIFYNKGEVCTSTSRFYVQEKIYDEFIAKFKEFCESTIKISSPFEEGCTIGPLVSKQQLDKVVSYIDIGVKEGAKLVSGGKKVKEETGGYFIQPTIFADCTEEMRINTEEIFGPVVSISKFTDEAEVISKANDSQYGLGAALFSKDVTRCHKVAHKIQAGMVWINSNGDSHFGVPFGGYKSSGIGRELGPYALDMYTQTKAIHINLGADI</sequence>
<dbReference type="Gene3D" id="3.40.309.10">
    <property type="entry name" value="Aldehyde Dehydrogenase, Chain A, domain 2"/>
    <property type="match status" value="1"/>
</dbReference>
<dbReference type="GO" id="GO:0046394">
    <property type="term" value="P:carboxylic acid biosynthetic process"/>
    <property type="evidence" value="ECO:0007669"/>
    <property type="project" value="UniProtKB-ARBA"/>
</dbReference>
<evidence type="ECO:0000256" key="4">
    <source>
        <dbReference type="RuleBase" id="RU003345"/>
    </source>
</evidence>
<dbReference type="AlphaFoldDB" id="A0A9W6SWP5"/>
<dbReference type="PANTHER" id="PTHR11699">
    <property type="entry name" value="ALDEHYDE DEHYDROGENASE-RELATED"/>
    <property type="match status" value="1"/>
</dbReference>
<protein>
    <submittedName>
        <fullName evidence="6">Unnamed protein product</fullName>
    </submittedName>
</protein>
<dbReference type="InterPro" id="IPR029510">
    <property type="entry name" value="Ald_DH_CS_GLU"/>
</dbReference>
<dbReference type="InterPro" id="IPR016163">
    <property type="entry name" value="Ald_DH_C"/>
</dbReference>
<dbReference type="InterPro" id="IPR016161">
    <property type="entry name" value="Ald_DH/histidinol_DH"/>
</dbReference>
<keyword evidence="7" id="KW-1185">Reference proteome</keyword>
<comment type="caution">
    <text evidence="6">The sequence shown here is derived from an EMBL/GenBank/DDBJ whole genome shotgun (WGS) entry which is preliminary data.</text>
</comment>
<dbReference type="Pfam" id="PF00171">
    <property type="entry name" value="Aldedh"/>
    <property type="match status" value="1"/>
</dbReference>
<dbReference type="EMBL" id="BSXN01000228">
    <property type="protein sequence ID" value="GME67686.1"/>
    <property type="molecule type" value="Genomic_DNA"/>
</dbReference>
<comment type="similarity">
    <text evidence="1 4">Belongs to the aldehyde dehydrogenase family.</text>
</comment>
<dbReference type="InterPro" id="IPR016162">
    <property type="entry name" value="Ald_DH_N"/>
</dbReference>
<dbReference type="InterPro" id="IPR015590">
    <property type="entry name" value="Aldehyde_DH_dom"/>
</dbReference>
<dbReference type="Gene3D" id="3.40.605.10">
    <property type="entry name" value="Aldehyde Dehydrogenase, Chain A, domain 1"/>
    <property type="match status" value="1"/>
</dbReference>
<evidence type="ECO:0000256" key="1">
    <source>
        <dbReference type="ARBA" id="ARBA00009986"/>
    </source>
</evidence>
<dbReference type="SUPFAM" id="SSF53720">
    <property type="entry name" value="ALDH-like"/>
    <property type="match status" value="1"/>
</dbReference>
<name>A0A9W6SWP5_CANBO</name>
<evidence type="ECO:0000313" key="7">
    <source>
        <dbReference type="Proteomes" id="UP001165120"/>
    </source>
</evidence>
<reference evidence="6" key="1">
    <citation type="submission" date="2023-04" db="EMBL/GenBank/DDBJ databases">
        <title>Candida boidinii NBRC 10035.</title>
        <authorList>
            <person name="Ichikawa N."/>
            <person name="Sato H."/>
            <person name="Tonouchi N."/>
        </authorList>
    </citation>
    <scope>NUCLEOTIDE SEQUENCE</scope>
    <source>
        <strain evidence="6">NBRC 10035</strain>
    </source>
</reference>
<feature type="domain" description="Aldehyde dehydrogenase" evidence="5">
    <location>
        <begin position="27"/>
        <end position="490"/>
    </location>
</feature>
<dbReference type="PROSITE" id="PS00687">
    <property type="entry name" value="ALDEHYDE_DEHYDR_GLU"/>
    <property type="match status" value="1"/>
</dbReference>
<proteinExistence type="inferred from homology"/>
<organism evidence="6 7">
    <name type="scientific">Candida boidinii</name>
    <name type="common">Yeast</name>
    <dbReference type="NCBI Taxonomy" id="5477"/>
    <lineage>
        <taxon>Eukaryota</taxon>
        <taxon>Fungi</taxon>
        <taxon>Dikarya</taxon>
        <taxon>Ascomycota</taxon>
        <taxon>Saccharomycotina</taxon>
        <taxon>Pichiomycetes</taxon>
        <taxon>Pichiales</taxon>
        <taxon>Pichiaceae</taxon>
        <taxon>Ogataea</taxon>
        <taxon>Ogataea/Candida clade</taxon>
    </lineage>
</organism>
<evidence type="ECO:0000313" key="6">
    <source>
        <dbReference type="EMBL" id="GME67686.1"/>
    </source>
</evidence>
<dbReference type="FunFam" id="3.40.605.10:FF:000001">
    <property type="entry name" value="Aldehyde dehydrogenase 1"/>
    <property type="match status" value="1"/>
</dbReference>
<gene>
    <name evidence="6" type="ORF">Cboi02_000106500</name>
</gene>
<dbReference type="GO" id="GO:0004030">
    <property type="term" value="F:aldehyde dehydrogenase [NAD(P)+] activity"/>
    <property type="evidence" value="ECO:0007669"/>
    <property type="project" value="UniProtKB-ARBA"/>
</dbReference>
<evidence type="ECO:0000256" key="2">
    <source>
        <dbReference type="ARBA" id="ARBA00023002"/>
    </source>
</evidence>
<evidence type="ECO:0000256" key="3">
    <source>
        <dbReference type="PROSITE-ProRule" id="PRU10007"/>
    </source>
</evidence>
<feature type="active site" evidence="3">
    <location>
        <position position="264"/>
    </location>
</feature>
<dbReference type="FunFam" id="3.40.309.10:FF:000012">
    <property type="entry name" value="Betaine aldehyde dehydrogenase"/>
    <property type="match status" value="1"/>
</dbReference>
<keyword evidence="2 4" id="KW-0560">Oxidoreductase</keyword>
<evidence type="ECO:0000259" key="5">
    <source>
        <dbReference type="Pfam" id="PF00171"/>
    </source>
</evidence>
<accession>A0A9W6SWP5</accession>
<dbReference type="Proteomes" id="UP001165120">
    <property type="component" value="Unassembled WGS sequence"/>
</dbReference>